<dbReference type="Proteomes" id="UP000683000">
    <property type="component" value="Unassembled WGS sequence"/>
</dbReference>
<organism evidence="1 2">
    <name type="scientific">Boletus reticuloceps</name>
    <dbReference type="NCBI Taxonomy" id="495285"/>
    <lineage>
        <taxon>Eukaryota</taxon>
        <taxon>Fungi</taxon>
        <taxon>Dikarya</taxon>
        <taxon>Basidiomycota</taxon>
        <taxon>Agaricomycotina</taxon>
        <taxon>Agaricomycetes</taxon>
        <taxon>Agaricomycetidae</taxon>
        <taxon>Boletales</taxon>
        <taxon>Boletineae</taxon>
        <taxon>Boletaceae</taxon>
        <taxon>Boletoideae</taxon>
        <taxon>Boletus</taxon>
    </lineage>
</organism>
<protein>
    <submittedName>
        <fullName evidence="1">Uncharacterized protein</fullName>
    </submittedName>
</protein>
<reference evidence="1" key="1">
    <citation type="submission" date="2021-03" db="EMBL/GenBank/DDBJ databases">
        <title>Evolutionary innovations through gain and loss of genes in the ectomycorrhizal Boletales.</title>
        <authorList>
            <person name="Wu G."/>
            <person name="Miyauchi S."/>
            <person name="Morin E."/>
            <person name="Yang Z.-L."/>
            <person name="Xu J."/>
            <person name="Martin F.M."/>
        </authorList>
    </citation>
    <scope>NUCLEOTIDE SEQUENCE</scope>
    <source>
        <strain evidence="1">BR01</strain>
    </source>
</reference>
<accession>A0A8I2YMZ1</accession>
<name>A0A8I2YMZ1_9AGAM</name>
<evidence type="ECO:0000313" key="1">
    <source>
        <dbReference type="EMBL" id="KAG6374981.1"/>
    </source>
</evidence>
<dbReference type="AlphaFoldDB" id="A0A8I2YMZ1"/>
<proteinExistence type="predicted"/>
<dbReference type="OrthoDB" id="2682287at2759"/>
<gene>
    <name evidence="1" type="ORF">JVT61DRAFT_3756</name>
</gene>
<dbReference type="EMBL" id="JAGFBS010000016">
    <property type="protein sequence ID" value="KAG6374981.1"/>
    <property type="molecule type" value="Genomic_DNA"/>
</dbReference>
<sequence length="105" mass="12036">METWPVAPQCQKLFAELLPTHDICPLPAFDRCGNLIPPLKYETKLRGAIVEAHFAFVHHYIKKHKHHIFLPIIHRFNVLKGPPALPTSPFKHIRIGASKGKQRAY</sequence>
<keyword evidence="2" id="KW-1185">Reference proteome</keyword>
<evidence type="ECO:0000313" key="2">
    <source>
        <dbReference type="Proteomes" id="UP000683000"/>
    </source>
</evidence>
<comment type="caution">
    <text evidence="1">The sequence shown here is derived from an EMBL/GenBank/DDBJ whole genome shotgun (WGS) entry which is preliminary data.</text>
</comment>